<keyword evidence="2" id="KW-0472">Membrane</keyword>
<evidence type="ECO:0000256" key="2">
    <source>
        <dbReference type="SAM" id="Phobius"/>
    </source>
</evidence>
<sequence length="388" mass="42621">MKFQDFRTLFFPPRDSVSLGEKALSGLAALGGIGLVMLASSIFLDPRDLPWVVASMGASAVLLFAVPLGPLSQPWPFAGGHLISGLIGVTVAALVKEPVLAGALAVSLAIFAMYVTGCLHPPGGATALTVVAGGDAIRAMGYEYLLTPVLVNVVVMLAWALLINNLLPNRYYPNTLKQLKKSVESKLGTDRVDARLSIGREDLEYALREMNEYVDVSRDDLTRIFNLSATHARRRRMGEILCGEIMTRNVVSAEYGDKVEDIWKLMWRHKIRSVPIIDSRRHVIGIVTIADFLNQVKREDGRPLAKRLRAFIKPSQGVTTDKPEFAGHVMTTPVITIREDQHILDLFPVFYEKGVHHLPVVDSEERLVGMLTPKNLLAALHADMLASA</sequence>
<dbReference type="Pfam" id="PF04982">
    <property type="entry name" value="TM_HPP"/>
    <property type="match status" value="1"/>
</dbReference>
<dbReference type="InterPro" id="IPR046342">
    <property type="entry name" value="CBS_dom_sf"/>
</dbReference>
<evidence type="ECO:0000313" key="4">
    <source>
        <dbReference type="EMBL" id="HEC06334.1"/>
    </source>
</evidence>
<dbReference type="CDD" id="cd04600">
    <property type="entry name" value="CBS_pair_HPP_assoc"/>
    <property type="match status" value="1"/>
</dbReference>
<proteinExistence type="predicted"/>
<keyword evidence="2" id="KW-0812">Transmembrane</keyword>
<dbReference type="InterPro" id="IPR058581">
    <property type="entry name" value="TM_HPP"/>
</dbReference>
<name>A0A831WCW3_9GAMM</name>
<evidence type="ECO:0000259" key="3">
    <source>
        <dbReference type="PROSITE" id="PS51371"/>
    </source>
</evidence>
<comment type="caution">
    <text evidence="4">The sequence shown here is derived from an EMBL/GenBank/DDBJ whole genome shotgun (WGS) entry which is preliminary data.</text>
</comment>
<dbReference type="SUPFAM" id="SSF54631">
    <property type="entry name" value="CBS-domain pair"/>
    <property type="match status" value="1"/>
</dbReference>
<feature type="transmembrane region" description="Helical" evidence="2">
    <location>
        <begin position="23"/>
        <end position="44"/>
    </location>
</feature>
<feature type="domain" description="CBS" evidence="3">
    <location>
        <begin position="330"/>
        <end position="387"/>
    </location>
</feature>
<feature type="domain" description="CBS" evidence="3">
    <location>
        <begin position="246"/>
        <end position="304"/>
    </location>
</feature>
<keyword evidence="2" id="KW-1133">Transmembrane helix</keyword>
<dbReference type="AlphaFoldDB" id="A0A831WCW3"/>
<evidence type="ECO:0000256" key="1">
    <source>
        <dbReference type="PROSITE-ProRule" id="PRU00703"/>
    </source>
</evidence>
<dbReference type="Proteomes" id="UP000886339">
    <property type="component" value="Unassembled WGS sequence"/>
</dbReference>
<feature type="transmembrane region" description="Helical" evidence="2">
    <location>
        <begin position="144"/>
        <end position="167"/>
    </location>
</feature>
<dbReference type="Gene3D" id="3.10.580.10">
    <property type="entry name" value="CBS-domain"/>
    <property type="match status" value="1"/>
</dbReference>
<dbReference type="InterPro" id="IPR000644">
    <property type="entry name" value="CBS_dom"/>
</dbReference>
<organism evidence="4">
    <name type="scientific">Thiolapillus brandeum</name>
    <dbReference type="NCBI Taxonomy" id="1076588"/>
    <lineage>
        <taxon>Bacteria</taxon>
        <taxon>Pseudomonadati</taxon>
        <taxon>Pseudomonadota</taxon>
        <taxon>Gammaproteobacteria</taxon>
        <taxon>Chromatiales</taxon>
        <taxon>Sedimenticolaceae</taxon>
        <taxon>Thiolapillus</taxon>
    </lineage>
</organism>
<feature type="transmembrane region" description="Helical" evidence="2">
    <location>
        <begin position="51"/>
        <end position="69"/>
    </location>
</feature>
<dbReference type="PROSITE" id="PS51371">
    <property type="entry name" value="CBS"/>
    <property type="match status" value="2"/>
</dbReference>
<dbReference type="EMBL" id="DRLF01000204">
    <property type="protein sequence ID" value="HEC06334.1"/>
    <property type="molecule type" value="Genomic_DNA"/>
</dbReference>
<gene>
    <name evidence="4" type="ORF">ENJ12_05765</name>
</gene>
<dbReference type="InterPro" id="IPR007065">
    <property type="entry name" value="HPP"/>
</dbReference>
<reference evidence="4" key="1">
    <citation type="journal article" date="2020" name="mSystems">
        <title>Genome- and Community-Level Interaction Insights into Carbon Utilization and Element Cycling Functions of Hydrothermarchaeota in Hydrothermal Sediment.</title>
        <authorList>
            <person name="Zhou Z."/>
            <person name="Liu Y."/>
            <person name="Xu W."/>
            <person name="Pan J."/>
            <person name="Luo Z.H."/>
            <person name="Li M."/>
        </authorList>
    </citation>
    <scope>NUCLEOTIDE SEQUENCE [LARGE SCALE GENOMIC DNA]</scope>
    <source>
        <strain evidence="4">HyVt-458</strain>
    </source>
</reference>
<dbReference type="Pfam" id="PF00571">
    <property type="entry name" value="CBS"/>
    <property type="match status" value="2"/>
</dbReference>
<protein>
    <submittedName>
        <fullName evidence="4">HPP family protein</fullName>
    </submittedName>
</protein>
<accession>A0A831WCW3</accession>
<keyword evidence="1" id="KW-0129">CBS domain</keyword>
<dbReference type="PANTHER" id="PTHR33741">
    <property type="entry name" value="TRANSMEMBRANE PROTEIN DDB_G0269096-RELATED"/>
    <property type="match status" value="1"/>
</dbReference>
<feature type="transmembrane region" description="Helical" evidence="2">
    <location>
        <begin position="102"/>
        <end position="124"/>
    </location>
</feature>
<dbReference type="PANTHER" id="PTHR33741:SF5">
    <property type="entry name" value="TRANSMEMBRANE PROTEIN DDB_G0269096-RELATED"/>
    <property type="match status" value="1"/>
</dbReference>
<dbReference type="SMART" id="SM00116">
    <property type="entry name" value="CBS"/>
    <property type="match status" value="2"/>
</dbReference>
<feature type="transmembrane region" description="Helical" evidence="2">
    <location>
        <begin position="75"/>
        <end position="95"/>
    </location>
</feature>